<feature type="transmembrane region" description="Helical" evidence="1">
    <location>
        <begin position="144"/>
        <end position="163"/>
    </location>
</feature>
<keyword evidence="3" id="KW-1185">Reference proteome</keyword>
<accession>A0ABS4H2H3</accession>
<gene>
    <name evidence="2" type="ORF">J2Z20_001602</name>
</gene>
<reference evidence="2 3" key="1">
    <citation type="submission" date="2021-03" db="EMBL/GenBank/DDBJ databases">
        <title>Genomic Encyclopedia of Type Strains, Phase IV (KMG-IV): sequencing the most valuable type-strain genomes for metagenomic binning, comparative biology and taxonomic classification.</title>
        <authorList>
            <person name="Goeker M."/>
        </authorList>
    </citation>
    <scope>NUCLEOTIDE SEQUENCE [LARGE SCALE GENOMIC DNA]</scope>
    <source>
        <strain evidence="2 3">DSM 23491</strain>
    </source>
</reference>
<organism evidence="2 3">
    <name type="scientific">Paenibacillus sediminis</name>
    <dbReference type="NCBI Taxonomy" id="664909"/>
    <lineage>
        <taxon>Bacteria</taxon>
        <taxon>Bacillati</taxon>
        <taxon>Bacillota</taxon>
        <taxon>Bacilli</taxon>
        <taxon>Bacillales</taxon>
        <taxon>Paenibacillaceae</taxon>
        <taxon>Paenibacillus</taxon>
    </lineage>
</organism>
<protein>
    <submittedName>
        <fullName evidence="2">TM2 domain-containing membrane protein YozV</fullName>
    </submittedName>
</protein>
<keyword evidence="1" id="KW-0472">Membrane</keyword>
<evidence type="ECO:0000256" key="1">
    <source>
        <dbReference type="SAM" id="Phobius"/>
    </source>
</evidence>
<dbReference type="RefSeq" id="WP_209847804.1">
    <property type="nucleotide sequence ID" value="NZ_CBCRVE010000003.1"/>
</dbReference>
<sequence>MIQKKRWLAFWLAFFLPGVGHLYLGFNKLGLQYMIGFFACIVLIPSMPLVFPFALAIIWFYQLFDVLQKATRLKLIIADYERIALGQDSYLDSPWSYNNPGAMNLYAKEDAIHPIWLGAGCVVTGALFLFVTVFPSVWQWLTDNHIFSILLSIGLIGYGLVLIKKNYRTRKDEEML</sequence>
<keyword evidence="1" id="KW-0812">Transmembrane</keyword>
<evidence type="ECO:0000313" key="3">
    <source>
        <dbReference type="Proteomes" id="UP001519273"/>
    </source>
</evidence>
<feature type="transmembrane region" description="Helical" evidence="1">
    <location>
        <begin position="7"/>
        <end position="26"/>
    </location>
</feature>
<keyword evidence="1" id="KW-1133">Transmembrane helix</keyword>
<dbReference type="EMBL" id="JAGGKP010000002">
    <property type="protein sequence ID" value="MBP1936721.1"/>
    <property type="molecule type" value="Genomic_DNA"/>
</dbReference>
<evidence type="ECO:0000313" key="2">
    <source>
        <dbReference type="EMBL" id="MBP1936721.1"/>
    </source>
</evidence>
<feature type="transmembrane region" description="Helical" evidence="1">
    <location>
        <begin position="32"/>
        <end position="64"/>
    </location>
</feature>
<comment type="caution">
    <text evidence="2">The sequence shown here is derived from an EMBL/GenBank/DDBJ whole genome shotgun (WGS) entry which is preliminary data.</text>
</comment>
<dbReference type="Proteomes" id="UP001519273">
    <property type="component" value="Unassembled WGS sequence"/>
</dbReference>
<feature type="transmembrane region" description="Helical" evidence="1">
    <location>
        <begin position="115"/>
        <end position="138"/>
    </location>
</feature>
<proteinExistence type="predicted"/>
<name>A0ABS4H2H3_9BACL</name>